<feature type="transmembrane region" description="Helical" evidence="1">
    <location>
        <begin position="6"/>
        <end position="25"/>
    </location>
</feature>
<keyword evidence="1" id="KW-0812">Transmembrane</keyword>
<evidence type="ECO:0000313" key="2">
    <source>
        <dbReference type="EMBL" id="GEM02707.1"/>
    </source>
</evidence>
<dbReference type="RefSeq" id="WP_089833443.1">
    <property type="nucleotide sequence ID" value="NZ_BJWI01000053.1"/>
</dbReference>
<name>A0A1I5S7Z5_9BACI</name>
<dbReference type="EMBL" id="BJWI01000053">
    <property type="protein sequence ID" value="GEM02707.1"/>
    <property type="molecule type" value="Genomic_DNA"/>
</dbReference>
<gene>
    <name evidence="2" type="ORF">HHA03_22390</name>
    <name evidence="3" type="ORF">SAMN05421839_1408</name>
</gene>
<keyword evidence="1" id="KW-0472">Membrane</keyword>
<organism evidence="3 4">
    <name type="scientific">Halolactibacillus halophilus</name>
    <dbReference type="NCBI Taxonomy" id="306540"/>
    <lineage>
        <taxon>Bacteria</taxon>
        <taxon>Bacillati</taxon>
        <taxon>Bacillota</taxon>
        <taxon>Bacilli</taxon>
        <taxon>Bacillales</taxon>
        <taxon>Bacillaceae</taxon>
        <taxon>Halolactibacillus</taxon>
    </lineage>
</organism>
<feature type="transmembrane region" description="Helical" evidence="1">
    <location>
        <begin position="37"/>
        <end position="55"/>
    </location>
</feature>
<proteinExistence type="predicted"/>
<reference evidence="3 4" key="1">
    <citation type="submission" date="2016-10" db="EMBL/GenBank/DDBJ databases">
        <authorList>
            <person name="de Groot N.N."/>
        </authorList>
    </citation>
    <scope>NUCLEOTIDE SEQUENCE [LARGE SCALE GENOMIC DNA]</scope>
    <source>
        <strain evidence="3 4">DSM 17073</strain>
    </source>
</reference>
<dbReference type="EMBL" id="FOXC01000040">
    <property type="protein sequence ID" value="SFP66862.1"/>
    <property type="molecule type" value="Genomic_DNA"/>
</dbReference>
<keyword evidence="5" id="KW-1185">Reference proteome</keyword>
<accession>A0A1I5S7Z5</accession>
<evidence type="ECO:0000313" key="5">
    <source>
        <dbReference type="Proteomes" id="UP000321547"/>
    </source>
</evidence>
<reference evidence="2 5" key="2">
    <citation type="submission" date="2019-07" db="EMBL/GenBank/DDBJ databases">
        <title>Whole genome shotgun sequence of Halolactibacillus halophilus NBRC 100868.</title>
        <authorList>
            <person name="Hosoyama A."/>
            <person name="Uohara A."/>
            <person name="Ohji S."/>
            <person name="Ichikawa N."/>
        </authorList>
    </citation>
    <scope>NUCLEOTIDE SEQUENCE [LARGE SCALE GENOMIC DNA]</scope>
    <source>
        <strain evidence="2 5">NBRC 100868</strain>
    </source>
</reference>
<evidence type="ECO:0000256" key="1">
    <source>
        <dbReference type="SAM" id="Phobius"/>
    </source>
</evidence>
<feature type="transmembrane region" description="Helical" evidence="1">
    <location>
        <begin position="61"/>
        <end position="79"/>
    </location>
</feature>
<keyword evidence="1" id="KW-1133">Transmembrane helix</keyword>
<sequence length="91" mass="10475">MERFIILIPTLAACILFFYIGYFLLKKVYHFSKEMSGVIAGAISGVILLVVSMTTLENPPYFLLALFFVFLTIISYLEIKKYKNKHENDSI</sequence>
<dbReference type="AlphaFoldDB" id="A0A1I5S7Z5"/>
<evidence type="ECO:0000313" key="3">
    <source>
        <dbReference type="EMBL" id="SFP66862.1"/>
    </source>
</evidence>
<evidence type="ECO:0000313" key="4">
    <source>
        <dbReference type="Proteomes" id="UP000242243"/>
    </source>
</evidence>
<protein>
    <submittedName>
        <fullName evidence="3">Uncharacterized protein</fullName>
    </submittedName>
</protein>
<dbReference type="Proteomes" id="UP000321547">
    <property type="component" value="Unassembled WGS sequence"/>
</dbReference>
<dbReference type="Proteomes" id="UP000242243">
    <property type="component" value="Unassembled WGS sequence"/>
</dbReference>